<feature type="transmembrane region" description="Helical" evidence="1">
    <location>
        <begin position="141"/>
        <end position="160"/>
    </location>
</feature>
<dbReference type="EMBL" id="CAXDID020000157">
    <property type="protein sequence ID" value="CAL6043561.1"/>
    <property type="molecule type" value="Genomic_DNA"/>
</dbReference>
<sequence length="161" mass="19156">MFPSTAGYEASNYYVESNTFYFLEFQDTSLLQIVNQSYFILVIIQDFNVRLRDNDDGIGKQFGLVAQYTSVRQHIFDYYIRVLHSEHLYVLHGAEVGGFDFFHVQVEVLYEHISSFVHQEAGLVQRVDLLVADNRFYENRYILKFVMILLRLQFFVFMYIK</sequence>
<dbReference type="Proteomes" id="UP001642409">
    <property type="component" value="Unassembled WGS sequence"/>
</dbReference>
<dbReference type="EMBL" id="CATOUU010000869">
    <property type="protein sequence ID" value="CAI9956041.1"/>
    <property type="molecule type" value="Genomic_DNA"/>
</dbReference>
<evidence type="ECO:0000256" key="1">
    <source>
        <dbReference type="SAM" id="Phobius"/>
    </source>
</evidence>
<evidence type="ECO:0000313" key="2">
    <source>
        <dbReference type="EMBL" id="CAI9956041.1"/>
    </source>
</evidence>
<keyword evidence="1" id="KW-0472">Membrane</keyword>
<keyword evidence="4" id="KW-1185">Reference proteome</keyword>
<gene>
    <name evidence="3" type="ORF">HINF_LOCUS40134</name>
    <name evidence="2" type="ORF">HINF_LOCUS43686</name>
</gene>
<protein>
    <submittedName>
        <fullName evidence="3">Hypothetical_protein</fullName>
    </submittedName>
</protein>
<proteinExistence type="predicted"/>
<keyword evidence="1" id="KW-1133">Transmembrane helix</keyword>
<reference evidence="2" key="1">
    <citation type="submission" date="2023-06" db="EMBL/GenBank/DDBJ databases">
        <authorList>
            <person name="Kurt Z."/>
        </authorList>
    </citation>
    <scope>NUCLEOTIDE SEQUENCE</scope>
</reference>
<organism evidence="2">
    <name type="scientific">Hexamita inflata</name>
    <dbReference type="NCBI Taxonomy" id="28002"/>
    <lineage>
        <taxon>Eukaryota</taxon>
        <taxon>Metamonada</taxon>
        <taxon>Diplomonadida</taxon>
        <taxon>Hexamitidae</taxon>
        <taxon>Hexamitinae</taxon>
        <taxon>Hexamita</taxon>
    </lineage>
</organism>
<comment type="caution">
    <text evidence="2">The sequence shown here is derived from an EMBL/GenBank/DDBJ whole genome shotgun (WGS) entry which is preliminary data.</text>
</comment>
<name>A0AA86QBK6_9EUKA</name>
<reference evidence="3 4" key="2">
    <citation type="submission" date="2024-07" db="EMBL/GenBank/DDBJ databases">
        <authorList>
            <person name="Akdeniz Z."/>
        </authorList>
    </citation>
    <scope>NUCLEOTIDE SEQUENCE [LARGE SCALE GENOMIC DNA]</scope>
</reference>
<accession>A0AA86QBK6</accession>
<dbReference type="AlphaFoldDB" id="A0AA86QBK6"/>
<evidence type="ECO:0000313" key="4">
    <source>
        <dbReference type="Proteomes" id="UP001642409"/>
    </source>
</evidence>
<keyword evidence="1" id="KW-0812">Transmembrane</keyword>
<evidence type="ECO:0000313" key="3">
    <source>
        <dbReference type="EMBL" id="CAL6043561.1"/>
    </source>
</evidence>